<protein>
    <submittedName>
        <fullName evidence="1">Uncharacterized protein</fullName>
    </submittedName>
</protein>
<comment type="caution">
    <text evidence="1">The sequence shown here is derived from an EMBL/GenBank/DDBJ whole genome shotgun (WGS) entry which is preliminary data.</text>
</comment>
<proteinExistence type="predicted"/>
<dbReference type="EMBL" id="CAJVCH010542990">
    <property type="protein sequence ID" value="CAG7827311.1"/>
    <property type="molecule type" value="Genomic_DNA"/>
</dbReference>
<evidence type="ECO:0000313" key="1">
    <source>
        <dbReference type="EMBL" id="CAG7827311.1"/>
    </source>
</evidence>
<dbReference type="Proteomes" id="UP000708208">
    <property type="component" value="Unassembled WGS sequence"/>
</dbReference>
<reference evidence="1" key="1">
    <citation type="submission" date="2021-06" db="EMBL/GenBank/DDBJ databases">
        <authorList>
            <person name="Hodson N. C."/>
            <person name="Mongue J. A."/>
            <person name="Jaron S. K."/>
        </authorList>
    </citation>
    <scope>NUCLEOTIDE SEQUENCE</scope>
</reference>
<organism evidence="1 2">
    <name type="scientific">Allacma fusca</name>
    <dbReference type="NCBI Taxonomy" id="39272"/>
    <lineage>
        <taxon>Eukaryota</taxon>
        <taxon>Metazoa</taxon>
        <taxon>Ecdysozoa</taxon>
        <taxon>Arthropoda</taxon>
        <taxon>Hexapoda</taxon>
        <taxon>Collembola</taxon>
        <taxon>Symphypleona</taxon>
        <taxon>Sminthuridae</taxon>
        <taxon>Allacma</taxon>
    </lineage>
</organism>
<dbReference type="AlphaFoldDB" id="A0A8J2L3W7"/>
<evidence type="ECO:0000313" key="2">
    <source>
        <dbReference type="Proteomes" id="UP000708208"/>
    </source>
</evidence>
<name>A0A8J2L3W7_9HEXA</name>
<keyword evidence="2" id="KW-1185">Reference proteome</keyword>
<sequence length="151" mass="17706">MEKLAILDESWLHEIADHHKYTEMKAPLERQREKEKRNNNRNHNHVGLFSMHGLHDQDDLKKETWASQAQDLSKKALTLHFYSVCCVSPDNRNSKTFLLPTSSLPVESRFILHEEKLEDMTIKKMKRNLQSILPTRILPHHAASPQVHIRT</sequence>
<accession>A0A8J2L3W7</accession>
<gene>
    <name evidence="1" type="ORF">AFUS01_LOCUS37302</name>
</gene>